<keyword evidence="6" id="KW-0862">Zinc</keyword>
<dbReference type="SMART" id="SM00355">
    <property type="entry name" value="ZnF_C2H2"/>
    <property type="match status" value="4"/>
</dbReference>
<accession>A0A8S4ECX9</accession>
<evidence type="ECO:0000313" key="14">
    <source>
        <dbReference type="Proteomes" id="UP000653454"/>
    </source>
</evidence>
<comment type="similarity">
    <text evidence="2">Belongs to the krueppel C2H2-type zinc-finger protein family.</text>
</comment>
<dbReference type="GO" id="GO:0008270">
    <property type="term" value="F:zinc ion binding"/>
    <property type="evidence" value="ECO:0007669"/>
    <property type="project" value="UniProtKB-KW"/>
</dbReference>
<keyword evidence="7" id="KW-0805">Transcription regulation</keyword>
<proteinExistence type="inferred from homology"/>
<evidence type="ECO:0000256" key="6">
    <source>
        <dbReference type="ARBA" id="ARBA00022833"/>
    </source>
</evidence>
<protein>
    <submittedName>
        <fullName evidence="13">(diamondback moth) hypothetical protein</fullName>
    </submittedName>
</protein>
<keyword evidence="9" id="KW-0804">Transcription</keyword>
<keyword evidence="14" id="KW-1185">Reference proteome</keyword>
<evidence type="ECO:0000256" key="3">
    <source>
        <dbReference type="ARBA" id="ARBA00022723"/>
    </source>
</evidence>
<dbReference type="Pfam" id="PF13912">
    <property type="entry name" value="zf-C2H2_6"/>
    <property type="match status" value="1"/>
</dbReference>
<dbReference type="PROSITE" id="PS00028">
    <property type="entry name" value="ZINC_FINGER_C2H2_1"/>
    <property type="match status" value="4"/>
</dbReference>
<evidence type="ECO:0000256" key="7">
    <source>
        <dbReference type="ARBA" id="ARBA00023015"/>
    </source>
</evidence>
<dbReference type="Gene3D" id="3.30.160.60">
    <property type="entry name" value="Classic Zinc Finger"/>
    <property type="match status" value="4"/>
</dbReference>
<dbReference type="PANTHER" id="PTHR24379">
    <property type="entry name" value="KRAB AND ZINC FINGER DOMAIN-CONTAINING"/>
    <property type="match status" value="1"/>
</dbReference>
<feature type="domain" description="C2H2-type" evidence="12">
    <location>
        <begin position="18"/>
        <end position="46"/>
    </location>
</feature>
<dbReference type="InterPro" id="IPR036236">
    <property type="entry name" value="Znf_C2H2_sf"/>
</dbReference>
<sequence>MITIQFQAHVVRKHTKNFKCRKCHRFFRHEASVGTHTCLVFSKPRPCPTCGKMFNSQKDIDRHSRSHSSERRYKCSLCPVTYKSHAPLRVHMDRHNKNRRYKCEYCPSKFYTNNVLIKHRRIHTGEKPFVCEVCEKGFTGLHNMRVHMKVHGEFLVKRKGEVAAEHTSFY</sequence>
<evidence type="ECO:0000256" key="4">
    <source>
        <dbReference type="ARBA" id="ARBA00022737"/>
    </source>
</evidence>
<dbReference type="SUPFAM" id="SSF57667">
    <property type="entry name" value="beta-beta-alpha zinc fingers"/>
    <property type="match status" value="2"/>
</dbReference>
<dbReference type="PROSITE" id="PS50157">
    <property type="entry name" value="ZINC_FINGER_C2H2_2"/>
    <property type="match status" value="5"/>
</dbReference>
<evidence type="ECO:0000256" key="11">
    <source>
        <dbReference type="PROSITE-ProRule" id="PRU00042"/>
    </source>
</evidence>
<evidence type="ECO:0000313" key="13">
    <source>
        <dbReference type="EMBL" id="CAG9113561.1"/>
    </source>
</evidence>
<keyword evidence="3" id="KW-0479">Metal-binding</keyword>
<dbReference type="Pfam" id="PF00096">
    <property type="entry name" value="zf-C2H2"/>
    <property type="match status" value="3"/>
</dbReference>
<dbReference type="InterPro" id="IPR013087">
    <property type="entry name" value="Znf_C2H2_type"/>
</dbReference>
<comment type="caution">
    <text evidence="13">The sequence shown here is derived from an EMBL/GenBank/DDBJ whole genome shotgun (WGS) entry which is preliminary data.</text>
</comment>
<dbReference type="FunFam" id="3.30.160.60:FF:001506">
    <property type="entry name" value="Zinc finger protein"/>
    <property type="match status" value="1"/>
</dbReference>
<dbReference type="FunFam" id="3.30.160.60:FF:001370">
    <property type="entry name" value="Zinc finger protein"/>
    <property type="match status" value="1"/>
</dbReference>
<dbReference type="GO" id="GO:0003690">
    <property type="term" value="F:double-stranded DNA binding"/>
    <property type="evidence" value="ECO:0007669"/>
    <property type="project" value="UniProtKB-ARBA"/>
</dbReference>
<dbReference type="GO" id="GO:0005634">
    <property type="term" value="C:nucleus"/>
    <property type="evidence" value="ECO:0007669"/>
    <property type="project" value="UniProtKB-SubCell"/>
</dbReference>
<organism evidence="13 14">
    <name type="scientific">Plutella xylostella</name>
    <name type="common">Diamondback moth</name>
    <name type="synonym">Plutella maculipennis</name>
    <dbReference type="NCBI Taxonomy" id="51655"/>
    <lineage>
        <taxon>Eukaryota</taxon>
        <taxon>Metazoa</taxon>
        <taxon>Ecdysozoa</taxon>
        <taxon>Arthropoda</taxon>
        <taxon>Hexapoda</taxon>
        <taxon>Insecta</taxon>
        <taxon>Pterygota</taxon>
        <taxon>Neoptera</taxon>
        <taxon>Endopterygota</taxon>
        <taxon>Lepidoptera</taxon>
        <taxon>Glossata</taxon>
        <taxon>Ditrysia</taxon>
        <taxon>Yponomeutoidea</taxon>
        <taxon>Plutellidae</taxon>
        <taxon>Plutella</taxon>
    </lineage>
</organism>
<feature type="domain" description="C2H2-type" evidence="12">
    <location>
        <begin position="101"/>
        <end position="128"/>
    </location>
</feature>
<dbReference type="AlphaFoldDB" id="A0A8S4ECX9"/>
<feature type="domain" description="C2H2-type" evidence="12">
    <location>
        <begin position="45"/>
        <end position="72"/>
    </location>
</feature>
<feature type="domain" description="C2H2-type" evidence="12">
    <location>
        <begin position="73"/>
        <end position="100"/>
    </location>
</feature>
<evidence type="ECO:0000256" key="9">
    <source>
        <dbReference type="ARBA" id="ARBA00023163"/>
    </source>
</evidence>
<keyword evidence="5 11" id="KW-0863">Zinc-finger</keyword>
<keyword evidence="8" id="KW-0238">DNA-binding</keyword>
<evidence type="ECO:0000256" key="5">
    <source>
        <dbReference type="ARBA" id="ARBA00022771"/>
    </source>
</evidence>
<name>A0A8S4ECX9_PLUXY</name>
<evidence type="ECO:0000259" key="12">
    <source>
        <dbReference type="PROSITE" id="PS50157"/>
    </source>
</evidence>
<keyword evidence="4" id="KW-0677">Repeat</keyword>
<reference evidence="13" key="1">
    <citation type="submission" date="2020-11" db="EMBL/GenBank/DDBJ databases">
        <authorList>
            <person name="Whiteford S."/>
        </authorList>
    </citation>
    <scope>NUCLEOTIDE SEQUENCE</scope>
</reference>
<evidence type="ECO:0000256" key="1">
    <source>
        <dbReference type="ARBA" id="ARBA00004123"/>
    </source>
</evidence>
<keyword evidence="10" id="KW-0539">Nucleus</keyword>
<evidence type="ECO:0000256" key="10">
    <source>
        <dbReference type="ARBA" id="ARBA00023242"/>
    </source>
</evidence>
<dbReference type="Proteomes" id="UP000653454">
    <property type="component" value="Unassembled WGS sequence"/>
</dbReference>
<gene>
    <name evidence="13" type="ORF">PLXY2_LOCUS5137</name>
</gene>
<dbReference type="EMBL" id="CAJHNJ030000015">
    <property type="protein sequence ID" value="CAG9113561.1"/>
    <property type="molecule type" value="Genomic_DNA"/>
</dbReference>
<dbReference type="PANTHER" id="PTHR24379:SF121">
    <property type="entry name" value="C2H2-TYPE DOMAIN-CONTAINING PROTEIN"/>
    <property type="match status" value="1"/>
</dbReference>
<evidence type="ECO:0000256" key="2">
    <source>
        <dbReference type="ARBA" id="ARBA00006991"/>
    </source>
</evidence>
<feature type="domain" description="C2H2-type" evidence="12">
    <location>
        <begin position="129"/>
        <end position="151"/>
    </location>
</feature>
<comment type="subcellular location">
    <subcellularLocation>
        <location evidence="1">Nucleus</location>
    </subcellularLocation>
</comment>
<evidence type="ECO:0000256" key="8">
    <source>
        <dbReference type="ARBA" id="ARBA00023125"/>
    </source>
</evidence>